<accession>A0A317VEW7</accession>
<reference evidence="2 3" key="1">
    <citation type="submission" date="2016-12" db="EMBL/GenBank/DDBJ databases">
        <title>The genomes of Aspergillus section Nigri reveals drivers in fungal speciation.</title>
        <authorList>
            <consortium name="DOE Joint Genome Institute"/>
            <person name="Vesth T.C."/>
            <person name="Nybo J."/>
            <person name="Theobald S."/>
            <person name="Brandl J."/>
            <person name="Frisvad J.C."/>
            <person name="Nielsen K.F."/>
            <person name="Lyhne E.K."/>
            <person name="Kogle M.E."/>
            <person name="Kuo A."/>
            <person name="Riley R."/>
            <person name="Clum A."/>
            <person name="Nolan M."/>
            <person name="Lipzen A."/>
            <person name="Salamov A."/>
            <person name="Henrissat B."/>
            <person name="Wiebenga A."/>
            <person name="De Vries R.P."/>
            <person name="Grigoriev I.V."/>
            <person name="Mortensen U.H."/>
            <person name="Andersen M.R."/>
            <person name="Baker S.E."/>
        </authorList>
    </citation>
    <scope>NUCLEOTIDE SEQUENCE [LARGE SCALE GENOMIC DNA]</scope>
    <source>
        <strain evidence="2 3">CBS 115572</strain>
    </source>
</reference>
<name>A0A317VEW7_9EURO</name>
<evidence type="ECO:0000256" key="1">
    <source>
        <dbReference type="SAM" id="MobiDB-lite"/>
    </source>
</evidence>
<feature type="region of interest" description="Disordered" evidence="1">
    <location>
        <begin position="1"/>
        <end position="139"/>
    </location>
</feature>
<comment type="caution">
    <text evidence="2">The sequence shown here is derived from an EMBL/GenBank/DDBJ whole genome shotgun (WGS) entry which is preliminary data.</text>
</comment>
<feature type="compositionally biased region" description="Pro residues" evidence="1">
    <location>
        <begin position="92"/>
        <end position="110"/>
    </location>
</feature>
<evidence type="ECO:0000313" key="2">
    <source>
        <dbReference type="EMBL" id="PWY72435.1"/>
    </source>
</evidence>
<dbReference type="PRINTS" id="PR01217">
    <property type="entry name" value="PRICHEXTENSN"/>
</dbReference>
<dbReference type="GeneID" id="37108533"/>
<keyword evidence="3" id="KW-1185">Reference proteome</keyword>
<dbReference type="Proteomes" id="UP000246702">
    <property type="component" value="Unassembled WGS sequence"/>
</dbReference>
<feature type="compositionally biased region" description="Low complexity" evidence="1">
    <location>
        <begin position="128"/>
        <end position="139"/>
    </location>
</feature>
<gene>
    <name evidence="2" type="ORF">BO94DRAFT_244427</name>
</gene>
<dbReference type="STRING" id="1450535.A0A317VEW7"/>
<sequence length="139" mass="15257">MTIKYQHKTNHEPKRPSYTPTQSPLSPHFSHSHPRPPSPASQPSTLIPYTYSTSPGSGPHESPFPDTQAPYYPNTNAQLSPLPLSLQHPHHPPSQAPPTPHTQPPSPHPPSSQQTTPYRPSPSPTSPTSPTIPHSFHYP</sequence>
<organism evidence="2 3">
    <name type="scientific">Aspergillus sclerotioniger CBS 115572</name>
    <dbReference type="NCBI Taxonomy" id="1450535"/>
    <lineage>
        <taxon>Eukaryota</taxon>
        <taxon>Fungi</taxon>
        <taxon>Dikarya</taxon>
        <taxon>Ascomycota</taxon>
        <taxon>Pezizomycotina</taxon>
        <taxon>Eurotiomycetes</taxon>
        <taxon>Eurotiomycetidae</taxon>
        <taxon>Eurotiales</taxon>
        <taxon>Aspergillaceae</taxon>
        <taxon>Aspergillus</taxon>
        <taxon>Aspergillus subgen. Circumdati</taxon>
    </lineage>
</organism>
<dbReference type="AlphaFoldDB" id="A0A317VEW7"/>
<protein>
    <submittedName>
        <fullName evidence="2">Uncharacterized protein</fullName>
    </submittedName>
</protein>
<dbReference type="RefSeq" id="XP_025463209.1">
    <property type="nucleotide sequence ID" value="XM_025606390.1"/>
</dbReference>
<evidence type="ECO:0000313" key="3">
    <source>
        <dbReference type="Proteomes" id="UP000246702"/>
    </source>
</evidence>
<proteinExistence type="predicted"/>
<feature type="compositionally biased region" description="Polar residues" evidence="1">
    <location>
        <begin position="45"/>
        <end position="56"/>
    </location>
</feature>
<feature type="compositionally biased region" description="Low complexity" evidence="1">
    <location>
        <begin position="78"/>
        <end position="87"/>
    </location>
</feature>
<dbReference type="EMBL" id="MSFK01000033">
    <property type="protein sequence ID" value="PWY72435.1"/>
    <property type="molecule type" value="Genomic_DNA"/>
</dbReference>